<evidence type="ECO:0000256" key="7">
    <source>
        <dbReference type="SAM" id="MobiDB-lite"/>
    </source>
</evidence>
<reference evidence="9" key="1">
    <citation type="submission" date="2018-02" db="EMBL/GenBank/DDBJ databases">
        <authorList>
            <person name="Cohen D.B."/>
            <person name="Kent A.D."/>
        </authorList>
    </citation>
    <scope>NUCLEOTIDE SEQUENCE</scope>
</reference>
<feature type="region of interest" description="Disordered" evidence="7">
    <location>
        <begin position="1"/>
        <end position="30"/>
    </location>
</feature>
<organism evidence="9">
    <name type="scientific">Fagus sylvatica</name>
    <name type="common">Beechnut</name>
    <dbReference type="NCBI Taxonomy" id="28930"/>
    <lineage>
        <taxon>Eukaryota</taxon>
        <taxon>Viridiplantae</taxon>
        <taxon>Streptophyta</taxon>
        <taxon>Embryophyta</taxon>
        <taxon>Tracheophyta</taxon>
        <taxon>Spermatophyta</taxon>
        <taxon>Magnoliopsida</taxon>
        <taxon>eudicotyledons</taxon>
        <taxon>Gunneridae</taxon>
        <taxon>Pentapetalae</taxon>
        <taxon>rosids</taxon>
        <taxon>fabids</taxon>
        <taxon>Fagales</taxon>
        <taxon>Fagaceae</taxon>
        <taxon>Fagus</taxon>
    </lineage>
</organism>
<dbReference type="Gene3D" id="1.10.10.60">
    <property type="entry name" value="Homeodomain-like"/>
    <property type="match status" value="1"/>
</dbReference>
<protein>
    <recommendedName>
        <fullName evidence="8">Myb/SANT-like DNA-binding domain-containing protein</fullName>
    </recommendedName>
</protein>
<keyword evidence="5" id="KW-0804">Transcription</keyword>
<dbReference type="AlphaFoldDB" id="A0A2N9IWG8"/>
<evidence type="ECO:0000259" key="8">
    <source>
        <dbReference type="Pfam" id="PF13837"/>
    </source>
</evidence>
<evidence type="ECO:0000256" key="4">
    <source>
        <dbReference type="ARBA" id="ARBA00023125"/>
    </source>
</evidence>
<dbReference type="PANTHER" id="PTHR31307:SF40">
    <property type="entry name" value="TRIHELIX TRANSCRIPTION FACTOR ENAP1-RELATED"/>
    <property type="match status" value="1"/>
</dbReference>
<keyword evidence="6" id="KW-0539">Nucleus</keyword>
<dbReference type="GO" id="GO:0005634">
    <property type="term" value="C:nucleus"/>
    <property type="evidence" value="ECO:0007669"/>
    <property type="project" value="UniProtKB-SubCell"/>
</dbReference>
<keyword evidence="3" id="KW-0175">Coiled coil</keyword>
<dbReference type="EMBL" id="OIVN01006241">
    <property type="protein sequence ID" value="SPD28695.1"/>
    <property type="molecule type" value="Genomic_DNA"/>
</dbReference>
<evidence type="ECO:0000256" key="3">
    <source>
        <dbReference type="ARBA" id="ARBA00023054"/>
    </source>
</evidence>
<evidence type="ECO:0000313" key="9">
    <source>
        <dbReference type="EMBL" id="SPD28695.1"/>
    </source>
</evidence>
<dbReference type="GO" id="GO:0000976">
    <property type="term" value="F:transcription cis-regulatory region binding"/>
    <property type="evidence" value="ECO:0007669"/>
    <property type="project" value="TreeGrafter"/>
</dbReference>
<dbReference type="Pfam" id="PF13837">
    <property type="entry name" value="Myb_DNA-bind_4"/>
    <property type="match status" value="1"/>
</dbReference>
<dbReference type="FunFam" id="1.10.10.60:FF:000104">
    <property type="entry name" value="trihelix transcription factor ASIL2"/>
    <property type="match status" value="1"/>
</dbReference>
<name>A0A2N9IWG8_FAGSY</name>
<feature type="region of interest" description="Disordered" evidence="7">
    <location>
        <begin position="137"/>
        <end position="187"/>
    </location>
</feature>
<dbReference type="InterPro" id="IPR044823">
    <property type="entry name" value="ASIL1/2-like"/>
</dbReference>
<evidence type="ECO:0000256" key="2">
    <source>
        <dbReference type="ARBA" id="ARBA00023015"/>
    </source>
</evidence>
<comment type="subcellular location">
    <subcellularLocation>
        <location evidence="1">Nucleus</location>
    </subcellularLocation>
</comment>
<feature type="domain" description="Myb/SANT-like DNA-binding" evidence="8">
    <location>
        <begin position="28"/>
        <end position="114"/>
    </location>
</feature>
<dbReference type="InterPro" id="IPR044822">
    <property type="entry name" value="Myb_DNA-bind_4"/>
</dbReference>
<dbReference type="PANTHER" id="PTHR31307">
    <property type="entry name" value="TRIHELIX TRANSCRIPTION FACTOR ASIL2"/>
    <property type="match status" value="1"/>
</dbReference>
<feature type="compositionally biased region" description="Acidic residues" evidence="7">
    <location>
        <begin position="169"/>
        <end position="186"/>
    </location>
</feature>
<evidence type="ECO:0000256" key="1">
    <source>
        <dbReference type="ARBA" id="ARBA00004123"/>
    </source>
</evidence>
<evidence type="ECO:0000256" key="5">
    <source>
        <dbReference type="ARBA" id="ARBA00023163"/>
    </source>
</evidence>
<keyword evidence="2" id="KW-0805">Transcription regulation</keyword>
<evidence type="ECO:0000256" key="6">
    <source>
        <dbReference type="ARBA" id="ARBA00023242"/>
    </source>
</evidence>
<proteinExistence type="predicted"/>
<sequence>MDRPGPHHTTRSHHGSGSGSGGGGGREDCWSEGATETLIEAWGDRYVQLNRGNLRQKDWREVADSVNDRQNGVKPRKTDIQCKNRIDTLKKKYKVEKAKPPPSKWPFYYRLNSLIGTPTTSTTPLIATNAVNSKKPTTVTFTVKPSKPKPNPKSNPVVHSGPGSTDSSLGDDDDEEEEDDDENDDVGFDRRVVRKHRMETVDFSDGAACRELARAILKFGEIYERIESSKQHQMIELEKQRMEFTKDLEFQRMNMFMDAQLEIEKSKRPKYAPSSGETFRNDPIFSYLFSDSYFFLV</sequence>
<feature type="compositionally biased region" description="Basic residues" evidence="7">
    <location>
        <begin position="1"/>
        <end position="14"/>
    </location>
</feature>
<accession>A0A2N9IWG8</accession>
<gene>
    <name evidence="9" type="ORF">FSB_LOCUS56577</name>
</gene>
<keyword evidence="4" id="KW-0238">DNA-binding</keyword>